<proteinExistence type="predicted"/>
<evidence type="ECO:0000313" key="3">
    <source>
        <dbReference type="Proteomes" id="UP000762676"/>
    </source>
</evidence>
<feature type="compositionally biased region" description="Basic and acidic residues" evidence="1">
    <location>
        <begin position="30"/>
        <end position="39"/>
    </location>
</feature>
<keyword evidence="3" id="KW-1185">Reference proteome</keyword>
<sequence length="101" mass="11207">MLSFHLKGACLNGFLKTVCAPVAPQLLSGPKRENGHKTETPLQRPGRPPTPCRASTRNVCLSTKAVHTIYVREGERELARFFLRSRYMCMYTPTASATARG</sequence>
<comment type="caution">
    <text evidence="2">The sequence shown here is derived from an EMBL/GenBank/DDBJ whole genome shotgun (WGS) entry which is preliminary data.</text>
</comment>
<dbReference type="EMBL" id="BMAT01005195">
    <property type="protein sequence ID" value="GFR88943.1"/>
    <property type="molecule type" value="Genomic_DNA"/>
</dbReference>
<evidence type="ECO:0000256" key="1">
    <source>
        <dbReference type="SAM" id="MobiDB-lite"/>
    </source>
</evidence>
<dbReference type="AlphaFoldDB" id="A0AAV4GT04"/>
<accession>A0AAV4GT04</accession>
<gene>
    <name evidence="2" type="ORF">ElyMa_002530600</name>
</gene>
<name>A0AAV4GT04_9GAST</name>
<organism evidence="2 3">
    <name type="scientific">Elysia marginata</name>
    <dbReference type="NCBI Taxonomy" id="1093978"/>
    <lineage>
        <taxon>Eukaryota</taxon>
        <taxon>Metazoa</taxon>
        <taxon>Spiralia</taxon>
        <taxon>Lophotrochozoa</taxon>
        <taxon>Mollusca</taxon>
        <taxon>Gastropoda</taxon>
        <taxon>Heterobranchia</taxon>
        <taxon>Euthyneura</taxon>
        <taxon>Panpulmonata</taxon>
        <taxon>Sacoglossa</taxon>
        <taxon>Placobranchoidea</taxon>
        <taxon>Plakobranchidae</taxon>
        <taxon>Elysia</taxon>
    </lineage>
</organism>
<reference evidence="2 3" key="1">
    <citation type="journal article" date="2021" name="Elife">
        <title>Chloroplast acquisition without the gene transfer in kleptoplastic sea slugs, Plakobranchus ocellatus.</title>
        <authorList>
            <person name="Maeda T."/>
            <person name="Takahashi S."/>
            <person name="Yoshida T."/>
            <person name="Shimamura S."/>
            <person name="Takaki Y."/>
            <person name="Nagai Y."/>
            <person name="Toyoda A."/>
            <person name="Suzuki Y."/>
            <person name="Arimoto A."/>
            <person name="Ishii H."/>
            <person name="Satoh N."/>
            <person name="Nishiyama T."/>
            <person name="Hasebe M."/>
            <person name="Maruyama T."/>
            <person name="Minagawa J."/>
            <person name="Obokata J."/>
            <person name="Shigenobu S."/>
        </authorList>
    </citation>
    <scope>NUCLEOTIDE SEQUENCE [LARGE SCALE GENOMIC DNA]</scope>
</reference>
<dbReference type="Proteomes" id="UP000762676">
    <property type="component" value="Unassembled WGS sequence"/>
</dbReference>
<protein>
    <submittedName>
        <fullName evidence="2">Uncharacterized protein</fullName>
    </submittedName>
</protein>
<feature type="region of interest" description="Disordered" evidence="1">
    <location>
        <begin position="26"/>
        <end position="54"/>
    </location>
</feature>
<evidence type="ECO:0000313" key="2">
    <source>
        <dbReference type="EMBL" id="GFR88943.1"/>
    </source>
</evidence>